<proteinExistence type="predicted"/>
<keyword evidence="2" id="KW-1133">Transmembrane helix</keyword>
<keyword evidence="2" id="KW-0472">Membrane</keyword>
<feature type="transmembrane region" description="Helical" evidence="2">
    <location>
        <begin position="229"/>
        <end position="246"/>
    </location>
</feature>
<evidence type="ECO:0000256" key="2">
    <source>
        <dbReference type="SAM" id="Phobius"/>
    </source>
</evidence>
<feature type="region of interest" description="Disordered" evidence="1">
    <location>
        <begin position="1"/>
        <end position="21"/>
    </location>
</feature>
<keyword evidence="2" id="KW-0812">Transmembrane</keyword>
<protein>
    <submittedName>
        <fullName evidence="3">Uncharacterized protein</fullName>
    </submittedName>
</protein>
<dbReference type="OrthoDB" id="3078176at2"/>
<name>A0A9X7JSI4_9ACTN</name>
<dbReference type="Proteomes" id="UP000242427">
    <property type="component" value="Unassembled WGS sequence"/>
</dbReference>
<evidence type="ECO:0000256" key="1">
    <source>
        <dbReference type="SAM" id="MobiDB-lite"/>
    </source>
</evidence>
<sequence length="589" mass="64807">MAVGWGVRARGKGRSEEAEWPAVPIHANHAAHGANRPAEVDPASSEVTRLLCQAVYARPDRVKMVKASWRKIRGKGGKAKKPRRSTRRPIYLEGSDDCPPLGEPTAQWVVDHVLHGPPLPVPSYGFDLVPVTAHSLRARRRRWARRACILILCGLVPYAVPWAFTIWAAAVIVALFLRWAAFRAIRKDGRTRWAPSRRVAYAVLLIPWLLALIPYGPAGGDVLELRLELALLPFGLAAIVALAYVADRLVARAALGALAREGVSSDGLPWAAAKARHRMAEIGKAQSQLALPYDALERFVGAGRDVWGPARISIPLQPKDAEESVRPFGEAELLRRVGIALKELGRGAREITDPLPGFSMERILGLPAARWLQRTRETNVEHSDLTGLGRRSPSGVPDRLYLRAQCISWDGQIVVSVFVHAALEAGELRLTIRPHVITPPYNELRVADLPARTRGARLLRWLAAQSLLDTVMGPLAVWRLVARLGEKAEGRVEEEDPVSLRDRYSTEEVTDMHQGDDAKRHVVLMQSCVFRTVAEYLNEQGIDLAAYERQVATVTNNILVYGDNNAPIQNVAGSGISGIGQDNKNQGDK</sequence>
<reference evidence="3 4" key="1">
    <citation type="submission" date="2018-03" db="EMBL/GenBank/DDBJ databases">
        <title>Chitinolytic properties of Streptosporangium nondiastaticum TBG75A20.</title>
        <authorList>
            <person name="Gayathri V."/>
            <person name="Shiburaj S."/>
        </authorList>
    </citation>
    <scope>NUCLEOTIDE SEQUENCE [LARGE SCALE GENOMIC DNA]</scope>
    <source>
        <strain evidence="3 4">TBG75A20</strain>
    </source>
</reference>
<feature type="transmembrane region" description="Helical" evidence="2">
    <location>
        <begin position="166"/>
        <end position="186"/>
    </location>
</feature>
<comment type="caution">
    <text evidence="3">The sequence shown here is derived from an EMBL/GenBank/DDBJ whole genome shotgun (WGS) entry which is preliminary data.</text>
</comment>
<organism evidence="3 4">
    <name type="scientific">Streptosporangium nondiastaticum</name>
    <dbReference type="NCBI Taxonomy" id="35764"/>
    <lineage>
        <taxon>Bacteria</taxon>
        <taxon>Bacillati</taxon>
        <taxon>Actinomycetota</taxon>
        <taxon>Actinomycetes</taxon>
        <taxon>Streptosporangiales</taxon>
        <taxon>Streptosporangiaceae</taxon>
        <taxon>Streptosporangium</taxon>
    </lineage>
</organism>
<dbReference type="EMBL" id="PXWG01000016">
    <property type="protein sequence ID" value="PSJ28903.1"/>
    <property type="molecule type" value="Genomic_DNA"/>
</dbReference>
<accession>A0A9X7JSI4</accession>
<evidence type="ECO:0000313" key="3">
    <source>
        <dbReference type="EMBL" id="PSJ28903.1"/>
    </source>
</evidence>
<feature type="transmembrane region" description="Helical" evidence="2">
    <location>
        <begin position="198"/>
        <end position="217"/>
    </location>
</feature>
<dbReference type="AlphaFoldDB" id="A0A9X7JSI4"/>
<keyword evidence="4" id="KW-1185">Reference proteome</keyword>
<gene>
    <name evidence="3" type="ORF">B7P34_09825</name>
</gene>
<evidence type="ECO:0000313" key="4">
    <source>
        <dbReference type="Proteomes" id="UP000242427"/>
    </source>
</evidence>